<dbReference type="Proteomes" id="UP000327424">
    <property type="component" value="Chromosome"/>
</dbReference>
<organism evidence="6 7">
    <name type="scientific">Moritella marina ATCC 15381</name>
    <dbReference type="NCBI Taxonomy" id="1202962"/>
    <lineage>
        <taxon>Bacteria</taxon>
        <taxon>Pseudomonadati</taxon>
        <taxon>Pseudomonadota</taxon>
        <taxon>Gammaproteobacteria</taxon>
        <taxon>Alteromonadales</taxon>
        <taxon>Moritellaceae</taxon>
        <taxon>Moritella</taxon>
    </lineage>
</organism>
<evidence type="ECO:0000256" key="3">
    <source>
        <dbReference type="ARBA" id="ARBA00023098"/>
    </source>
</evidence>
<keyword evidence="3 4" id="KW-0443">Lipid metabolism</keyword>
<evidence type="ECO:0000313" key="7">
    <source>
        <dbReference type="Proteomes" id="UP000327424"/>
    </source>
</evidence>
<dbReference type="KEGG" id="mmaa:FR932_15040"/>
<sequence>MSGTKQGLLLTGGGARAAYQVGALKAIAEFYPRNHGTPFKVITGTSAGAINSCAIACYASCFRLGVKKLEYIWNNFHANQVFQCSFNEISRHLLLTFLSKFQSHHVTRQPVSLFNNKPLHQLLDRYLDMRRIDLNIQRQHLDAISITASDYNNGDSISFFQGNQQLQEWQRARRSGLRTRLHTNHLLASSAIPLVFPCTQIGRDFYGDGSVHQLSPLSPAIHLGAEKLLVIGAEQPPQQLKPVEVRQTPSGADIAGHLLDTIFTDTLNSDIERLTRVNETLALTPESQQASVQSSLNMKQIGLFRLANEHDINAIADKYFHDLPITIRTLLRTIGVNQHSHSSITSYLMFEQNYTRELMNLGYQDVLKQEKELRTFLGIN</sequence>
<protein>
    <submittedName>
        <fullName evidence="6">Patatin-like phospholipase family protein</fullName>
    </submittedName>
</protein>
<evidence type="ECO:0000259" key="5">
    <source>
        <dbReference type="PROSITE" id="PS51635"/>
    </source>
</evidence>
<dbReference type="PANTHER" id="PTHR14226">
    <property type="entry name" value="NEUROPATHY TARGET ESTERASE/SWISS CHEESE D.MELANOGASTER"/>
    <property type="match status" value="1"/>
</dbReference>
<reference evidence="6 7" key="1">
    <citation type="submission" date="2019-09" db="EMBL/GenBank/DDBJ databases">
        <title>Hybrid Assembly of the complete Genome of the Deep-Sea Bacterium Moritella marina from long Nanopore and Illumina reads.</title>
        <authorList>
            <person name="Magin S."/>
            <person name="Georgoulis A."/>
            <person name="Papadimitriou K."/>
            <person name="Iliakis G."/>
            <person name="Vorgias C.E."/>
        </authorList>
    </citation>
    <scope>NUCLEOTIDE SEQUENCE [LARGE SCALE GENOMIC DNA]</scope>
    <source>
        <strain evidence="6 7">MP-1</strain>
    </source>
</reference>
<dbReference type="Pfam" id="PF01734">
    <property type="entry name" value="Patatin"/>
    <property type="match status" value="1"/>
</dbReference>
<dbReference type="RefSeq" id="WP_019441728.1">
    <property type="nucleotide sequence ID" value="NZ_ALOE01000020.1"/>
</dbReference>
<comment type="caution">
    <text evidence="4">Lacks conserved residue(s) required for the propagation of feature annotation.</text>
</comment>
<dbReference type="InterPro" id="IPR016035">
    <property type="entry name" value="Acyl_Trfase/lysoPLipase"/>
</dbReference>
<keyword evidence="1 4" id="KW-0378">Hydrolase</keyword>
<dbReference type="InterPro" id="IPR050301">
    <property type="entry name" value="NTE"/>
</dbReference>
<evidence type="ECO:0000313" key="6">
    <source>
        <dbReference type="EMBL" id="QFI39078.1"/>
    </source>
</evidence>
<keyword evidence="2 4" id="KW-0442">Lipid degradation</keyword>
<dbReference type="Gene3D" id="3.40.1090.10">
    <property type="entry name" value="Cytosolic phospholipase A2 catalytic domain"/>
    <property type="match status" value="1"/>
</dbReference>
<evidence type="ECO:0000256" key="2">
    <source>
        <dbReference type="ARBA" id="ARBA00022963"/>
    </source>
</evidence>
<accession>A0A5J6WPH9</accession>
<feature type="short sequence motif" description="GXSXG" evidence="4">
    <location>
        <begin position="44"/>
        <end position="48"/>
    </location>
</feature>
<dbReference type="EMBL" id="CP044399">
    <property type="protein sequence ID" value="QFI39078.1"/>
    <property type="molecule type" value="Genomic_DNA"/>
</dbReference>
<dbReference type="GO" id="GO:0016787">
    <property type="term" value="F:hydrolase activity"/>
    <property type="evidence" value="ECO:0007669"/>
    <property type="project" value="UniProtKB-UniRule"/>
</dbReference>
<feature type="active site" description="Nucleophile" evidence="4">
    <location>
        <position position="46"/>
    </location>
</feature>
<feature type="domain" description="PNPLA" evidence="5">
    <location>
        <begin position="8"/>
        <end position="221"/>
    </location>
</feature>
<evidence type="ECO:0000256" key="1">
    <source>
        <dbReference type="ARBA" id="ARBA00022801"/>
    </source>
</evidence>
<dbReference type="InterPro" id="IPR002641">
    <property type="entry name" value="PNPLA_dom"/>
</dbReference>
<gene>
    <name evidence="6" type="ORF">FR932_15040</name>
</gene>
<proteinExistence type="predicted"/>
<dbReference type="GO" id="GO:0016042">
    <property type="term" value="P:lipid catabolic process"/>
    <property type="evidence" value="ECO:0007669"/>
    <property type="project" value="UniProtKB-UniRule"/>
</dbReference>
<feature type="active site" description="Proton acceptor" evidence="4">
    <location>
        <position position="208"/>
    </location>
</feature>
<dbReference type="CDD" id="cd07209">
    <property type="entry name" value="Pat_hypo_Ecoli_Z1214_like"/>
    <property type="match status" value="1"/>
</dbReference>
<dbReference type="SUPFAM" id="SSF52151">
    <property type="entry name" value="FabD/lysophospholipase-like"/>
    <property type="match status" value="1"/>
</dbReference>
<name>A0A5J6WPH9_MORMI</name>
<dbReference type="PROSITE" id="PS51635">
    <property type="entry name" value="PNPLA"/>
    <property type="match status" value="1"/>
</dbReference>
<dbReference type="PANTHER" id="PTHR14226:SF57">
    <property type="entry name" value="BLR7027 PROTEIN"/>
    <property type="match status" value="1"/>
</dbReference>
<keyword evidence="7" id="KW-1185">Reference proteome</keyword>
<dbReference type="OrthoDB" id="9798773at2"/>
<dbReference type="AlphaFoldDB" id="A0A5J6WPH9"/>
<evidence type="ECO:0000256" key="4">
    <source>
        <dbReference type="PROSITE-ProRule" id="PRU01161"/>
    </source>
</evidence>